<accession>A0AAD5TYX6</accession>
<keyword evidence="3" id="KW-0862">Zinc</keyword>
<evidence type="ECO:0000259" key="5">
    <source>
        <dbReference type="PROSITE" id="PS50157"/>
    </source>
</evidence>
<keyword evidence="1" id="KW-0479">Metal-binding</keyword>
<keyword evidence="2 4" id="KW-0863">Zinc-finger</keyword>
<evidence type="ECO:0000256" key="4">
    <source>
        <dbReference type="PROSITE-ProRule" id="PRU00042"/>
    </source>
</evidence>
<dbReference type="InterPro" id="IPR013087">
    <property type="entry name" value="Znf_C2H2_type"/>
</dbReference>
<dbReference type="FunFam" id="3.30.160.60:FF:000446">
    <property type="entry name" value="Zinc finger protein"/>
    <property type="match status" value="1"/>
</dbReference>
<dbReference type="PROSITE" id="PS50157">
    <property type="entry name" value="ZINC_FINGER_C2H2_2"/>
    <property type="match status" value="1"/>
</dbReference>
<gene>
    <name evidence="6" type="ORF">HK099_005869</name>
</gene>
<reference evidence="6" key="1">
    <citation type="submission" date="2020-05" db="EMBL/GenBank/DDBJ databases">
        <title>Phylogenomic resolution of chytrid fungi.</title>
        <authorList>
            <person name="Stajich J.E."/>
            <person name="Amses K."/>
            <person name="Simmons R."/>
            <person name="Seto K."/>
            <person name="Myers J."/>
            <person name="Bonds A."/>
            <person name="Quandt C.A."/>
            <person name="Barry K."/>
            <person name="Liu P."/>
            <person name="Grigoriev I."/>
            <person name="Longcore J.E."/>
            <person name="James T.Y."/>
        </authorList>
    </citation>
    <scope>NUCLEOTIDE SEQUENCE</scope>
    <source>
        <strain evidence="6">JEL0476</strain>
    </source>
</reference>
<evidence type="ECO:0000256" key="3">
    <source>
        <dbReference type="ARBA" id="ARBA00022833"/>
    </source>
</evidence>
<dbReference type="Pfam" id="PF00096">
    <property type="entry name" value="zf-C2H2"/>
    <property type="match status" value="2"/>
</dbReference>
<dbReference type="Proteomes" id="UP001211065">
    <property type="component" value="Unassembled WGS sequence"/>
</dbReference>
<dbReference type="Gene3D" id="3.30.160.60">
    <property type="entry name" value="Classic Zinc Finger"/>
    <property type="match status" value="1"/>
</dbReference>
<dbReference type="GO" id="GO:0008270">
    <property type="term" value="F:zinc ion binding"/>
    <property type="evidence" value="ECO:0007669"/>
    <property type="project" value="UniProtKB-KW"/>
</dbReference>
<keyword evidence="7" id="KW-1185">Reference proteome</keyword>
<proteinExistence type="predicted"/>
<feature type="domain" description="C2H2-type" evidence="5">
    <location>
        <begin position="229"/>
        <end position="252"/>
    </location>
</feature>
<dbReference type="SUPFAM" id="SSF57667">
    <property type="entry name" value="beta-beta-alpha zinc fingers"/>
    <property type="match status" value="1"/>
</dbReference>
<name>A0AAD5TYX6_9FUNG</name>
<sequence>MLYGDTFTYCASNQQNQQALQAAAVLDDFKPKVLFHPETLCPKIDLAESFQCFSLDQEESFLKKKRSKNYFSDLIQCSFGLLPIPTTQEKCDIDDDSSLVSFNSERNVFDIENLTANTSFKSKIAIVNDNNFSKNTTLINNETTAQEEEVAKIDDEITKKKRKRNKEEDADLEILSEIEDGEGEKDEKKKKLLYCTHPDCLDREPRKYFKFPFSLRSHSKVHLKDHKPFSCNICGHRFQRNHDLNRHYRNIHKSLVLKCSECGCVYHTNEDFEVHMNTSHPSYYEQKKEFKRLFD</sequence>
<organism evidence="6 7">
    <name type="scientific">Clydaea vesicula</name>
    <dbReference type="NCBI Taxonomy" id="447962"/>
    <lineage>
        <taxon>Eukaryota</taxon>
        <taxon>Fungi</taxon>
        <taxon>Fungi incertae sedis</taxon>
        <taxon>Chytridiomycota</taxon>
        <taxon>Chytridiomycota incertae sedis</taxon>
        <taxon>Chytridiomycetes</taxon>
        <taxon>Lobulomycetales</taxon>
        <taxon>Lobulomycetaceae</taxon>
        <taxon>Clydaea</taxon>
    </lineage>
</organism>
<evidence type="ECO:0000313" key="6">
    <source>
        <dbReference type="EMBL" id="KAJ3216440.1"/>
    </source>
</evidence>
<dbReference type="PROSITE" id="PS00028">
    <property type="entry name" value="ZINC_FINGER_C2H2_1"/>
    <property type="match status" value="2"/>
</dbReference>
<dbReference type="SMART" id="SM00355">
    <property type="entry name" value="ZnF_C2H2"/>
    <property type="match status" value="3"/>
</dbReference>
<dbReference type="EMBL" id="JADGJW010000479">
    <property type="protein sequence ID" value="KAJ3216440.1"/>
    <property type="molecule type" value="Genomic_DNA"/>
</dbReference>
<dbReference type="InterPro" id="IPR036236">
    <property type="entry name" value="Znf_C2H2_sf"/>
</dbReference>
<evidence type="ECO:0000256" key="2">
    <source>
        <dbReference type="ARBA" id="ARBA00022771"/>
    </source>
</evidence>
<evidence type="ECO:0000256" key="1">
    <source>
        <dbReference type="ARBA" id="ARBA00022723"/>
    </source>
</evidence>
<evidence type="ECO:0000313" key="7">
    <source>
        <dbReference type="Proteomes" id="UP001211065"/>
    </source>
</evidence>
<dbReference type="AlphaFoldDB" id="A0AAD5TYX6"/>
<protein>
    <recommendedName>
        <fullName evidence="5">C2H2-type domain-containing protein</fullName>
    </recommendedName>
</protein>
<comment type="caution">
    <text evidence="6">The sequence shown here is derived from an EMBL/GenBank/DDBJ whole genome shotgun (WGS) entry which is preliminary data.</text>
</comment>